<dbReference type="OrthoDB" id="9944568at2759"/>
<evidence type="ECO:0008006" key="18">
    <source>
        <dbReference type="Google" id="ProtNLM"/>
    </source>
</evidence>
<sequence length="404" mass="44685">MNIREHQDDEEFLLDDENAYLKNCETQQSFNWTNVNSNLGHDLNKNYFDSENIAPLTMINVEDHNDNLEDSPLLINDFYPDSVDADFHCHHSLTSSEDSNAWKKLSSAAIFCGVFMIGELIGGYLAGSLAVMTDAAHLFSDLIGFVISLLAIWIGKRPPTKTMTFGFYRGEVIGALLSVLTIWLLAAILSTLAINRLYNPNFEIDADTMIIISSIGLVVNIIMGAILHGVCHTHSHGLTQHSHSSSNINVRAAAVHVLGDLLQSVGVLLAAIIIKFEPSAKMADPICTLAFSVIVICTTMRVGIDSLWFLLEGSPVDTMRLKNEIKKITGIKHVHSFHAWALSPGKNIVTVHLAVDQFCDRDLLLRKAASTIQSQISVISCTIQVEAYNHELINLCNECQNLQW</sequence>
<dbReference type="InterPro" id="IPR027470">
    <property type="entry name" value="Cation_efflux_CTD"/>
</dbReference>
<dbReference type="GO" id="GO:0030658">
    <property type="term" value="C:transport vesicle membrane"/>
    <property type="evidence" value="ECO:0007669"/>
    <property type="project" value="UniProtKB-SubCell"/>
</dbReference>
<evidence type="ECO:0000259" key="15">
    <source>
        <dbReference type="Pfam" id="PF16916"/>
    </source>
</evidence>
<evidence type="ECO:0000256" key="10">
    <source>
        <dbReference type="ARBA" id="ARBA00023136"/>
    </source>
</evidence>
<dbReference type="InterPro" id="IPR027469">
    <property type="entry name" value="Cation_efflux_TMD_sf"/>
</dbReference>
<keyword evidence="6" id="KW-0862">Zinc</keyword>
<dbReference type="Gene3D" id="1.20.1510.10">
    <property type="entry name" value="Cation efflux protein transmembrane domain"/>
    <property type="match status" value="1"/>
</dbReference>
<accession>A0A9P0GAL2</accession>
<dbReference type="AlphaFoldDB" id="A0A9P0GAL2"/>
<dbReference type="Proteomes" id="UP001153636">
    <property type="component" value="Chromosome 2"/>
</dbReference>
<comment type="catalytic activity">
    <reaction evidence="12">
        <text>Zn(2+)(in) + 2 H(+)(out) = Zn(2+)(out) + 2 H(+)(in)</text>
        <dbReference type="Rhea" id="RHEA:72627"/>
        <dbReference type="ChEBI" id="CHEBI:15378"/>
        <dbReference type="ChEBI" id="CHEBI:29105"/>
    </reaction>
</comment>
<feature type="transmembrane region" description="Helical" evidence="13">
    <location>
        <begin position="108"/>
        <end position="129"/>
    </location>
</feature>
<dbReference type="InterPro" id="IPR036837">
    <property type="entry name" value="Cation_efflux_CTD_sf"/>
</dbReference>
<dbReference type="SUPFAM" id="SSF160240">
    <property type="entry name" value="Cation efflux protein cytoplasmic domain-like"/>
    <property type="match status" value="1"/>
</dbReference>
<dbReference type="Pfam" id="PF01545">
    <property type="entry name" value="Cation_efflux"/>
    <property type="match status" value="1"/>
</dbReference>
<evidence type="ECO:0000256" key="7">
    <source>
        <dbReference type="ARBA" id="ARBA00022906"/>
    </source>
</evidence>
<feature type="domain" description="Cation efflux protein cytoplasmic" evidence="15">
    <location>
        <begin position="317"/>
        <end position="388"/>
    </location>
</feature>
<evidence type="ECO:0000313" key="17">
    <source>
        <dbReference type="Proteomes" id="UP001153636"/>
    </source>
</evidence>
<dbReference type="GO" id="GO:0046872">
    <property type="term" value="F:metal ion binding"/>
    <property type="evidence" value="ECO:0007669"/>
    <property type="project" value="UniProtKB-KW"/>
</dbReference>
<keyword evidence="3" id="KW-0813">Transport</keyword>
<dbReference type="Pfam" id="PF16916">
    <property type="entry name" value="ZT_dimer"/>
    <property type="match status" value="1"/>
</dbReference>
<dbReference type="EMBL" id="OV651814">
    <property type="protein sequence ID" value="CAH1106143.1"/>
    <property type="molecule type" value="Genomic_DNA"/>
</dbReference>
<keyword evidence="4 13" id="KW-0812">Transmembrane</keyword>
<dbReference type="SUPFAM" id="SSF161111">
    <property type="entry name" value="Cation efflux protein transmembrane domain-like"/>
    <property type="match status" value="1"/>
</dbReference>
<dbReference type="PANTHER" id="PTHR11562">
    <property type="entry name" value="CATION EFFLUX PROTEIN/ ZINC TRANSPORTER"/>
    <property type="match status" value="1"/>
</dbReference>
<keyword evidence="8 13" id="KW-1133">Transmembrane helix</keyword>
<gene>
    <name evidence="16" type="ORF">PSYICH_LOCUS7738</name>
</gene>
<evidence type="ECO:0000256" key="9">
    <source>
        <dbReference type="ARBA" id="ARBA00023065"/>
    </source>
</evidence>
<evidence type="ECO:0000256" key="6">
    <source>
        <dbReference type="ARBA" id="ARBA00022833"/>
    </source>
</evidence>
<reference evidence="16" key="1">
    <citation type="submission" date="2022-01" db="EMBL/GenBank/DDBJ databases">
        <authorList>
            <person name="King R."/>
        </authorList>
    </citation>
    <scope>NUCLEOTIDE SEQUENCE</scope>
</reference>
<keyword evidence="17" id="KW-1185">Reference proteome</keyword>
<dbReference type="GO" id="GO:0005886">
    <property type="term" value="C:plasma membrane"/>
    <property type="evidence" value="ECO:0007669"/>
    <property type="project" value="TreeGrafter"/>
</dbReference>
<keyword evidence="10 13" id="KW-0472">Membrane</keyword>
<keyword evidence="5" id="KW-0479">Metal-binding</keyword>
<comment type="subcellular location">
    <subcellularLocation>
        <location evidence="1">Cytoplasmic vesicle</location>
        <location evidence="1">Secretory vesicle membrane</location>
        <topology evidence="1">Multi-pass membrane protein</topology>
    </subcellularLocation>
</comment>
<dbReference type="PANTHER" id="PTHR11562:SF17">
    <property type="entry name" value="RE54080P-RELATED"/>
    <property type="match status" value="1"/>
</dbReference>
<evidence type="ECO:0000256" key="11">
    <source>
        <dbReference type="ARBA" id="ARBA00023329"/>
    </source>
</evidence>
<keyword evidence="9" id="KW-0406">Ion transport</keyword>
<comment type="similarity">
    <text evidence="2">Belongs to the cation diffusion facilitator (CDF) transporter (TC 2.A.4) family. SLC30A subfamily.</text>
</comment>
<dbReference type="InterPro" id="IPR002524">
    <property type="entry name" value="Cation_efflux"/>
</dbReference>
<feature type="transmembrane region" description="Helical" evidence="13">
    <location>
        <begin position="175"/>
        <end position="198"/>
    </location>
</feature>
<feature type="transmembrane region" description="Helical" evidence="13">
    <location>
        <begin position="252"/>
        <end position="276"/>
    </location>
</feature>
<dbReference type="FunFam" id="1.20.1510.10:FF:000002">
    <property type="entry name" value="zinc transporter 3 isoform X1"/>
    <property type="match status" value="1"/>
</dbReference>
<evidence type="ECO:0000256" key="12">
    <source>
        <dbReference type="ARBA" id="ARBA00048349"/>
    </source>
</evidence>
<evidence type="ECO:0000256" key="2">
    <source>
        <dbReference type="ARBA" id="ARBA00008873"/>
    </source>
</evidence>
<keyword evidence="7" id="KW-0864">Zinc transport</keyword>
<dbReference type="GO" id="GO:0010043">
    <property type="term" value="P:response to zinc ion"/>
    <property type="evidence" value="ECO:0007669"/>
    <property type="project" value="TreeGrafter"/>
</dbReference>
<dbReference type="InterPro" id="IPR058533">
    <property type="entry name" value="Cation_efflux_TM"/>
</dbReference>
<name>A0A9P0GAL2_9CUCU</name>
<evidence type="ECO:0000256" key="13">
    <source>
        <dbReference type="SAM" id="Phobius"/>
    </source>
</evidence>
<evidence type="ECO:0000259" key="14">
    <source>
        <dbReference type="Pfam" id="PF01545"/>
    </source>
</evidence>
<evidence type="ECO:0000256" key="3">
    <source>
        <dbReference type="ARBA" id="ARBA00022448"/>
    </source>
</evidence>
<evidence type="ECO:0000256" key="5">
    <source>
        <dbReference type="ARBA" id="ARBA00022723"/>
    </source>
</evidence>
<organism evidence="16 17">
    <name type="scientific">Psylliodes chrysocephalus</name>
    <dbReference type="NCBI Taxonomy" id="3402493"/>
    <lineage>
        <taxon>Eukaryota</taxon>
        <taxon>Metazoa</taxon>
        <taxon>Ecdysozoa</taxon>
        <taxon>Arthropoda</taxon>
        <taxon>Hexapoda</taxon>
        <taxon>Insecta</taxon>
        <taxon>Pterygota</taxon>
        <taxon>Neoptera</taxon>
        <taxon>Endopterygota</taxon>
        <taxon>Coleoptera</taxon>
        <taxon>Polyphaga</taxon>
        <taxon>Cucujiformia</taxon>
        <taxon>Chrysomeloidea</taxon>
        <taxon>Chrysomelidae</taxon>
        <taxon>Galerucinae</taxon>
        <taxon>Alticini</taxon>
        <taxon>Psylliodes</taxon>
    </lineage>
</organism>
<dbReference type="GO" id="GO:0005385">
    <property type="term" value="F:zinc ion transmembrane transporter activity"/>
    <property type="evidence" value="ECO:0007669"/>
    <property type="project" value="TreeGrafter"/>
</dbReference>
<evidence type="ECO:0000256" key="1">
    <source>
        <dbReference type="ARBA" id="ARBA00004638"/>
    </source>
</evidence>
<keyword evidence="11" id="KW-0968">Cytoplasmic vesicle</keyword>
<feature type="domain" description="Cation efflux protein transmembrane" evidence="14">
    <location>
        <begin position="108"/>
        <end position="307"/>
    </location>
</feature>
<evidence type="ECO:0000256" key="4">
    <source>
        <dbReference type="ARBA" id="ARBA00022692"/>
    </source>
</evidence>
<feature type="transmembrane region" description="Helical" evidence="13">
    <location>
        <begin position="288"/>
        <end position="311"/>
    </location>
</feature>
<protein>
    <recommendedName>
        <fullName evidence="18">Zinc transporter 2</fullName>
    </recommendedName>
</protein>
<dbReference type="NCBIfam" id="TIGR01297">
    <property type="entry name" value="CDF"/>
    <property type="match status" value="1"/>
</dbReference>
<evidence type="ECO:0000313" key="16">
    <source>
        <dbReference type="EMBL" id="CAH1106143.1"/>
    </source>
</evidence>
<evidence type="ECO:0000256" key="8">
    <source>
        <dbReference type="ARBA" id="ARBA00022989"/>
    </source>
</evidence>
<feature type="transmembrane region" description="Helical" evidence="13">
    <location>
        <begin position="135"/>
        <end position="154"/>
    </location>
</feature>
<feature type="transmembrane region" description="Helical" evidence="13">
    <location>
        <begin position="210"/>
        <end position="231"/>
    </location>
</feature>
<proteinExistence type="inferred from homology"/>
<dbReference type="InterPro" id="IPR050681">
    <property type="entry name" value="CDF/SLC30A"/>
</dbReference>